<gene>
    <name evidence="1" type="ORF">Vid5_gp79</name>
</gene>
<evidence type="ECO:0000313" key="2">
    <source>
        <dbReference type="Proteomes" id="UP000241629"/>
    </source>
</evidence>
<protein>
    <submittedName>
        <fullName evidence="1">Uncharacterized protein</fullName>
    </submittedName>
</protein>
<dbReference type="EMBL" id="MG948468">
    <property type="protein sequence ID" value="AVJ51834.1"/>
    <property type="molecule type" value="Genomic_DNA"/>
</dbReference>
<dbReference type="Proteomes" id="UP000241629">
    <property type="component" value="Segment"/>
</dbReference>
<sequence>MLPCNRGERLLDRFEGCDHSAVCTGSSGQLFVPVKRYVGMAVYKVLVDIHRAHLIGESFPERYVQG</sequence>
<proteinExistence type="predicted"/>
<evidence type="ECO:0000313" key="1">
    <source>
        <dbReference type="EMBL" id="AVJ51834.1"/>
    </source>
</evidence>
<name>A0A2P1CKY4_9CAUD</name>
<organism evidence="1 2">
    <name type="scientific">Pantoea phage vB_PagS_Vid5</name>
    <dbReference type="NCBI Taxonomy" id="2099652"/>
    <lineage>
        <taxon>Viruses</taxon>
        <taxon>Duplodnaviria</taxon>
        <taxon>Heunggongvirae</taxon>
        <taxon>Uroviricota</taxon>
        <taxon>Caudoviricetes</taxon>
        <taxon>Vidquintavirus</taxon>
        <taxon>Vidquintavirus Vid5</taxon>
    </lineage>
</organism>
<reference evidence="1 2" key="1">
    <citation type="submission" date="2018-02" db="EMBL/GenBank/DDBJ databases">
        <title>Complete genome sequence of Pantoea phage vB_PagS_Vid5.</title>
        <authorList>
            <person name="Truncaite L."/>
            <person name="Simoliunas E."/>
            <person name="Meskys R."/>
        </authorList>
    </citation>
    <scope>NUCLEOTIDE SEQUENCE [LARGE SCALE GENOMIC DNA]</scope>
</reference>
<accession>A0A2P1CKY4</accession>
<keyword evidence="2" id="KW-1185">Reference proteome</keyword>